<dbReference type="AlphaFoldDB" id="A1Y9R0"/>
<proteinExistence type="inferred from homology"/>
<keyword evidence="2" id="KW-0433">Leucine-rich repeat</keyword>
<dbReference type="InterPro" id="IPR032675">
    <property type="entry name" value="LRR_dom_sf"/>
</dbReference>
<evidence type="ECO:0000256" key="4">
    <source>
        <dbReference type="ARBA" id="ARBA00022741"/>
    </source>
</evidence>
<reference evidence="9" key="1">
    <citation type="journal article" date="2007" name="Theor. Appl. Genet.">
        <title>Introgressed and endogenous Mi-1 gene clusters in tomato differ by complex rearrangements in flanking sequences and show sequence exchange and diversifying selection among homologues.</title>
        <authorList>
            <person name="Seah S."/>
            <person name="Telleen A.C."/>
            <person name="Williamson V.M."/>
        </authorList>
    </citation>
    <scope>NUCLEOTIDE SEQUENCE</scope>
</reference>
<dbReference type="Pfam" id="PF00931">
    <property type="entry name" value="NB-ARC"/>
    <property type="match status" value="1"/>
</dbReference>
<evidence type="ECO:0000256" key="6">
    <source>
        <dbReference type="ARBA" id="ARBA00022840"/>
    </source>
</evidence>
<dbReference type="InterPro" id="IPR002182">
    <property type="entry name" value="NB-ARC"/>
</dbReference>
<keyword evidence="5" id="KW-0611">Plant defense</keyword>
<evidence type="ECO:0000259" key="8">
    <source>
        <dbReference type="Pfam" id="PF23559"/>
    </source>
</evidence>
<protein>
    <submittedName>
        <fullName evidence="9">NBS-LRR resistance protein-like protein</fullName>
    </submittedName>
</protein>
<dbReference type="ExpressionAtlas" id="A1Y9R0">
    <property type="expression patterns" value="baseline and differential"/>
</dbReference>
<organism evidence="9">
    <name type="scientific">Solanum lycopersicum</name>
    <name type="common">Tomato</name>
    <name type="synonym">Lycopersicon esculentum</name>
    <dbReference type="NCBI Taxonomy" id="4081"/>
    <lineage>
        <taxon>Eukaryota</taxon>
        <taxon>Viridiplantae</taxon>
        <taxon>Streptophyta</taxon>
        <taxon>Embryophyta</taxon>
        <taxon>Tracheophyta</taxon>
        <taxon>Spermatophyta</taxon>
        <taxon>Magnoliopsida</taxon>
        <taxon>eudicotyledons</taxon>
        <taxon>Gunneridae</taxon>
        <taxon>Pentapetalae</taxon>
        <taxon>asterids</taxon>
        <taxon>lamiids</taxon>
        <taxon>Solanales</taxon>
        <taxon>Solanaceae</taxon>
        <taxon>Solanoideae</taxon>
        <taxon>Solaneae</taxon>
        <taxon>Solanum</taxon>
        <taxon>Solanum subgen. Lycopersicon</taxon>
    </lineage>
</organism>
<dbReference type="OrthoDB" id="1300020at2759"/>
<dbReference type="KEGG" id="sly:101251989"/>
<dbReference type="GO" id="GO:0006952">
    <property type="term" value="P:defense response"/>
    <property type="evidence" value="ECO:0007669"/>
    <property type="project" value="UniProtKB-KW"/>
</dbReference>
<keyword evidence="6" id="KW-0067">ATP-binding</keyword>
<keyword evidence="4" id="KW-0547">Nucleotide-binding</keyword>
<dbReference type="PRINTS" id="PR00364">
    <property type="entry name" value="DISEASERSIST"/>
</dbReference>
<feature type="domain" description="NB-ARC" evidence="7">
    <location>
        <begin position="517"/>
        <end position="685"/>
    </location>
</feature>
<dbReference type="EMBL" id="DQ863292">
    <property type="protein sequence ID" value="ABI96216.1"/>
    <property type="molecule type" value="Genomic_DNA"/>
</dbReference>
<dbReference type="Gene3D" id="1.10.8.430">
    <property type="entry name" value="Helical domain of apoptotic protease-activating factors"/>
    <property type="match status" value="1"/>
</dbReference>
<evidence type="ECO:0000259" key="7">
    <source>
        <dbReference type="Pfam" id="PF00931"/>
    </source>
</evidence>
<dbReference type="Gene3D" id="1.20.5.4130">
    <property type="match status" value="1"/>
</dbReference>
<name>A1Y9R0_SOLLC</name>
<accession>A1Y9R0</accession>
<sequence>MEKRKDNEEANNSLVLFSALSKDIADVLVFLENEENQKALDKDQVEKLKLKMAFIYTYVQLSYSDFEQFEDIMTRKRQEVENLLQPLLDDDVLTSLTSNMDDCISLYKSDAIMMDEQLDFLLLNLYHLSKHRAKKMFPRLTQYEVLQNVCGNIRDFHGLIVNGCIKHEMVENVLPLFQLMAERVGHFLWEDQTDEDSDEDHQNDRDSRLFQLTHLLLKIVPTELEVMHICYTNLKASTSAEVGRFIKKLLETSPDILREYIIQLQGHMITVIHPSTSGARNIHVMMEFLLLILSDMPKDFIHHDKLFDLLAHVGVLTREVSTLVRDLEEKLRNKEGNNQTNCATLDLLENIELLKKDLKHVYLKAPDSSQCCFPMSDGPLFMHLLHMHLNDLLDSNAYSISLIKEEIELVRQDLEFIRSFFVDAEQGLYKDIWARVLDVAYEAKDVIDSIIVRDDGLLHLIFSLPITIKKIKLIKEEIFALDENIPKDRGLIVVNSPKKPVERKSLTTDKIIVGFEEETNLILRKLTSGPADLDVISITGMPGSGKTTLAYKVYNDKSVSSHFDLRAWCTVDQGYDDKKLLDTIFSQVSDSDSKLSENIDVADKLRKQLFGKRYLIVLDDVWDTTTWDELTRPFPEAKKGSRIILTTREKEVALHGKLKTDPLDLRLLRPDESWELLEKRAFGNEICPDELLDVGKEIAENCKGLPLVADLIAGVIAGREKKRSVWLKVQSSLSSFILNSEVEVMKVVELSYDHLPHHLKPCLLYFASMPKDTIMSIYELNIFLGGEGFVGKTEMKSMEEVVKIYMDDLISSSLVICFNEIGDALNFKIHDLVHDFCLIKARKENLFDRIRSSAPSDLLPRQITIDDKEHFGLNFVMFDSNKKRHSGKHLYSLGINGDQLDDSVSDAFHLRHLRLLRVLDLDNSFIMVNDSLLNEICMLNHLRYLRIGTEVKYLPLSFSNLWNLEILSVEHNESTLILLPRIWDLVKLRVLFVDDCSFFDMDADESILIAEDIKLENLRILVKLLIFYSKDTKNIFKRFPNLQMLQFVLEESWDYSTEQYWFPKLDCLTELETLSVSFKSSNTNHSGSSVATNRPWDFHFPSNLKQLLLSDFPLTSDSLSTIARLPNLEELSLYDAIIQGEEWNMGEEDTFENLKFLNLRLPTLSNWEVGEESFPNLEKLKLRGCGELEEIPPSFGDIYSLKIIKIVNSPQLEDSALKIKEYAEEMRGGGELQILGQKNIPLFK</sequence>
<dbReference type="GO" id="GO:0005524">
    <property type="term" value="F:ATP binding"/>
    <property type="evidence" value="ECO:0007669"/>
    <property type="project" value="UniProtKB-KW"/>
</dbReference>
<dbReference type="SUPFAM" id="SSF52058">
    <property type="entry name" value="L domain-like"/>
    <property type="match status" value="1"/>
</dbReference>
<evidence type="ECO:0000256" key="1">
    <source>
        <dbReference type="ARBA" id="ARBA00008894"/>
    </source>
</evidence>
<feature type="domain" description="Disease resistance protein winged helix" evidence="8">
    <location>
        <begin position="770"/>
        <end position="836"/>
    </location>
</feature>
<dbReference type="InterPro" id="IPR058922">
    <property type="entry name" value="WHD_DRP"/>
</dbReference>
<dbReference type="SUPFAM" id="SSF52540">
    <property type="entry name" value="P-loop containing nucleoside triphosphate hydrolases"/>
    <property type="match status" value="1"/>
</dbReference>
<evidence type="ECO:0000313" key="9">
    <source>
        <dbReference type="EMBL" id="ABI96216.1"/>
    </source>
</evidence>
<dbReference type="Gene3D" id="3.40.50.300">
    <property type="entry name" value="P-loop containing nucleotide triphosphate hydrolases"/>
    <property type="match status" value="1"/>
</dbReference>
<dbReference type="InterPro" id="IPR027417">
    <property type="entry name" value="P-loop_NTPase"/>
</dbReference>
<dbReference type="Pfam" id="PF23559">
    <property type="entry name" value="WHD_DRP"/>
    <property type="match status" value="1"/>
</dbReference>
<keyword evidence="3" id="KW-0677">Repeat</keyword>
<dbReference type="PANTHER" id="PTHR15140:SF52">
    <property type="entry name" value="LATE BLIGHT RESISTANCE PROTEIN HOMOLOG R1A-4"/>
    <property type="match status" value="1"/>
</dbReference>
<dbReference type="PANTHER" id="PTHR15140">
    <property type="entry name" value="TUBULIN-SPECIFIC CHAPERONE E"/>
    <property type="match status" value="1"/>
</dbReference>
<dbReference type="InterPro" id="IPR042197">
    <property type="entry name" value="Apaf_helical"/>
</dbReference>
<dbReference type="FunFam" id="3.40.50.300:FF:001091">
    <property type="entry name" value="Probable disease resistance protein At1g61300"/>
    <property type="match status" value="1"/>
</dbReference>
<evidence type="ECO:0000256" key="5">
    <source>
        <dbReference type="ARBA" id="ARBA00022821"/>
    </source>
</evidence>
<evidence type="ECO:0000256" key="2">
    <source>
        <dbReference type="ARBA" id="ARBA00022614"/>
    </source>
</evidence>
<dbReference type="InterPro" id="IPR036388">
    <property type="entry name" value="WH-like_DNA-bd_sf"/>
</dbReference>
<dbReference type="CDD" id="cd14798">
    <property type="entry name" value="RX-CC_like"/>
    <property type="match status" value="1"/>
</dbReference>
<dbReference type="InterPro" id="IPR038005">
    <property type="entry name" value="RX-like_CC"/>
</dbReference>
<dbReference type="Gene3D" id="3.80.10.10">
    <property type="entry name" value="Ribonuclease Inhibitor"/>
    <property type="match status" value="1"/>
</dbReference>
<comment type="similarity">
    <text evidence="1">Belongs to the disease resistance NB-LRR family.</text>
</comment>
<dbReference type="Gene3D" id="1.10.10.10">
    <property type="entry name" value="Winged helix-like DNA-binding domain superfamily/Winged helix DNA-binding domain"/>
    <property type="match status" value="1"/>
</dbReference>
<dbReference type="GO" id="GO:0043531">
    <property type="term" value="F:ADP binding"/>
    <property type="evidence" value="ECO:0007669"/>
    <property type="project" value="InterPro"/>
</dbReference>
<dbReference type="RefSeq" id="NP_001318045.1">
    <property type="nucleotide sequence ID" value="NM_001331116.1"/>
</dbReference>
<gene>
    <name evidence="9" type="primary">Mi-1E</name>
</gene>
<evidence type="ECO:0000256" key="3">
    <source>
        <dbReference type="ARBA" id="ARBA00022737"/>
    </source>
</evidence>
<dbReference type="GeneID" id="101251989"/>